<comment type="similarity">
    <text evidence="5">Belongs to the SAT4 family.</text>
</comment>
<feature type="compositionally biased region" description="Low complexity" evidence="6">
    <location>
        <begin position="487"/>
        <end position="496"/>
    </location>
</feature>
<dbReference type="InterPro" id="IPR052337">
    <property type="entry name" value="SAT4-like"/>
</dbReference>
<keyword evidence="10" id="KW-1185">Reference proteome</keyword>
<evidence type="ECO:0000256" key="3">
    <source>
        <dbReference type="ARBA" id="ARBA00022989"/>
    </source>
</evidence>
<dbReference type="EMBL" id="KZ678647">
    <property type="protein sequence ID" value="PSR77660.1"/>
    <property type="molecule type" value="Genomic_DNA"/>
</dbReference>
<accession>A0A2T2ZV67</accession>
<evidence type="ECO:0000256" key="5">
    <source>
        <dbReference type="ARBA" id="ARBA00038359"/>
    </source>
</evidence>
<dbReference type="InParanoid" id="A0A2T2ZV67"/>
<evidence type="ECO:0000256" key="1">
    <source>
        <dbReference type="ARBA" id="ARBA00004141"/>
    </source>
</evidence>
<feature type="compositionally biased region" description="Basic and acidic residues" evidence="6">
    <location>
        <begin position="506"/>
        <end position="515"/>
    </location>
</feature>
<dbReference type="PANTHER" id="PTHR33048:SF96">
    <property type="entry name" value="INTEGRAL MEMBRANE PROTEIN"/>
    <property type="match status" value="1"/>
</dbReference>
<dbReference type="AlphaFoldDB" id="A0A2T2ZV67"/>
<keyword evidence="2 7" id="KW-0812">Transmembrane</keyword>
<feature type="domain" description="Rhodopsin" evidence="8">
    <location>
        <begin position="29"/>
        <end position="277"/>
    </location>
</feature>
<keyword evidence="3 7" id="KW-1133">Transmembrane helix</keyword>
<dbReference type="GO" id="GO:0016020">
    <property type="term" value="C:membrane"/>
    <property type="evidence" value="ECO:0007669"/>
    <property type="project" value="UniProtKB-SubCell"/>
</dbReference>
<evidence type="ECO:0000313" key="9">
    <source>
        <dbReference type="EMBL" id="PSR77660.1"/>
    </source>
</evidence>
<reference evidence="9 10" key="1">
    <citation type="journal article" date="2018" name="Mycol. Prog.">
        <title>Coniella lustricola, a new species from submerged detritus.</title>
        <authorList>
            <person name="Raudabaugh D.B."/>
            <person name="Iturriaga T."/>
            <person name="Carver A."/>
            <person name="Mondo S."/>
            <person name="Pangilinan J."/>
            <person name="Lipzen A."/>
            <person name="He G."/>
            <person name="Amirebrahimi M."/>
            <person name="Grigoriev I.V."/>
            <person name="Miller A.N."/>
        </authorList>
    </citation>
    <scope>NUCLEOTIDE SEQUENCE [LARGE SCALE GENOMIC DNA]</scope>
    <source>
        <strain evidence="9 10">B22-T-1</strain>
    </source>
</reference>
<name>A0A2T2ZV67_9PEZI</name>
<feature type="compositionally biased region" description="Polar residues" evidence="6">
    <location>
        <begin position="438"/>
        <end position="448"/>
    </location>
</feature>
<dbReference type="Pfam" id="PF20684">
    <property type="entry name" value="Fung_rhodopsin"/>
    <property type="match status" value="1"/>
</dbReference>
<evidence type="ECO:0000256" key="2">
    <source>
        <dbReference type="ARBA" id="ARBA00022692"/>
    </source>
</evidence>
<feature type="transmembrane region" description="Helical" evidence="7">
    <location>
        <begin position="90"/>
        <end position="115"/>
    </location>
</feature>
<protein>
    <recommendedName>
        <fullName evidence="8">Rhodopsin domain-containing protein</fullName>
    </recommendedName>
</protein>
<gene>
    <name evidence="9" type="ORF">BD289DRAFT_142834</name>
</gene>
<dbReference type="InterPro" id="IPR049326">
    <property type="entry name" value="Rhodopsin_dom_fungi"/>
</dbReference>
<evidence type="ECO:0000313" key="10">
    <source>
        <dbReference type="Proteomes" id="UP000241462"/>
    </source>
</evidence>
<evidence type="ECO:0000256" key="4">
    <source>
        <dbReference type="ARBA" id="ARBA00023136"/>
    </source>
</evidence>
<evidence type="ECO:0000256" key="6">
    <source>
        <dbReference type="SAM" id="MobiDB-lite"/>
    </source>
</evidence>
<dbReference type="STRING" id="2025994.A0A2T2ZV67"/>
<feature type="transmembrane region" description="Helical" evidence="7">
    <location>
        <begin position="45"/>
        <end position="70"/>
    </location>
</feature>
<evidence type="ECO:0000256" key="7">
    <source>
        <dbReference type="SAM" id="Phobius"/>
    </source>
</evidence>
<evidence type="ECO:0000259" key="8">
    <source>
        <dbReference type="Pfam" id="PF20684"/>
    </source>
</evidence>
<keyword evidence="4 7" id="KW-0472">Membrane</keyword>
<comment type="subcellular location">
    <subcellularLocation>
        <location evidence="1">Membrane</location>
        <topology evidence="1">Multi-pass membrane protein</topology>
    </subcellularLocation>
</comment>
<feature type="transmembrane region" description="Helical" evidence="7">
    <location>
        <begin position="127"/>
        <end position="148"/>
    </location>
</feature>
<feature type="transmembrane region" description="Helical" evidence="7">
    <location>
        <begin position="180"/>
        <end position="202"/>
    </location>
</feature>
<proteinExistence type="inferred from homology"/>
<sequence>MTTTASNRGPEFEAVCLSFLVLCLITVSLRTYTMCFILKRFFVEDYLAVLTLLIYIGFTVLALLSVSFGLGQHDDDVSVEDLTSASKYCFIAAVVYIVLSYLVKVIVGLFLARICSASNQKWQRTTIYIMFVFVGIFYGAYFFIAIFACQPVEYVWLRDNPNSTVKGECNPSVAATSISYIATGLNCVADWMLSLLPALVVWRAKLDRRTKMSIILILAFGSIASVATLIRVFYAKELVNHNDYLYNFTPLATWSTIEVGTALTASSLATLKPLFRKFTAVFNSTIATNTNTTGATADSQGRYPGTISSTSLGGSSGVRGKKRSAYVSAQLKYARHQSDYSMVFGCQGIDNGTGDSKAELEDLLEMGVHPGKDRTKLYSYQAAAAAGAPPPPPPTIKRYPSFRFSNTASVPRRPPPTMASNGIHSSNGRGVPLERLDTSCSRGTTTTHIRAGSASPPPLGSVGVLVDRHVSVYGYSPSYPPPPSYSPPVSSLSSSSSPPPPPPPDTARRHSDTRKSNGGSACSPRWQYRDGLSDDIEMVISTSPGSEPLSPGRVKAVYGKGLTWDQKSMV</sequence>
<dbReference type="OrthoDB" id="3936451at2759"/>
<feature type="transmembrane region" description="Helical" evidence="7">
    <location>
        <begin position="12"/>
        <end position="33"/>
    </location>
</feature>
<dbReference type="PANTHER" id="PTHR33048">
    <property type="entry name" value="PTH11-LIKE INTEGRAL MEMBRANE PROTEIN (AFU_ORTHOLOGUE AFUA_5G11245)"/>
    <property type="match status" value="1"/>
</dbReference>
<dbReference type="Proteomes" id="UP000241462">
    <property type="component" value="Unassembled WGS sequence"/>
</dbReference>
<feature type="region of interest" description="Disordered" evidence="6">
    <location>
        <begin position="478"/>
        <end position="528"/>
    </location>
</feature>
<feature type="region of interest" description="Disordered" evidence="6">
    <location>
        <begin position="407"/>
        <end position="462"/>
    </location>
</feature>
<feature type="compositionally biased region" description="Polar residues" evidence="6">
    <location>
        <begin position="418"/>
        <end position="428"/>
    </location>
</feature>
<organism evidence="9 10">
    <name type="scientific">Coniella lustricola</name>
    <dbReference type="NCBI Taxonomy" id="2025994"/>
    <lineage>
        <taxon>Eukaryota</taxon>
        <taxon>Fungi</taxon>
        <taxon>Dikarya</taxon>
        <taxon>Ascomycota</taxon>
        <taxon>Pezizomycotina</taxon>
        <taxon>Sordariomycetes</taxon>
        <taxon>Sordariomycetidae</taxon>
        <taxon>Diaporthales</taxon>
        <taxon>Schizoparmaceae</taxon>
        <taxon>Coniella</taxon>
    </lineage>
</organism>
<feature type="transmembrane region" description="Helical" evidence="7">
    <location>
        <begin position="214"/>
        <end position="234"/>
    </location>
</feature>